<dbReference type="InterPro" id="IPR051487">
    <property type="entry name" value="Ser/Thr_Proteases_Immune/Dev"/>
</dbReference>
<dbReference type="EC" id="3.4.21.-" evidence="10"/>
<feature type="chain" id="PRO_5043092671" description="CLIP domain-containing serine protease" evidence="10">
    <location>
        <begin position="31"/>
        <end position="461"/>
    </location>
</feature>
<comment type="domain">
    <text evidence="10">The clip domain consists of 35-55 residues which are 'knitted' together usually by 3 conserved disulfide bonds forming a clip-like compact structure.</text>
</comment>
<dbReference type="GO" id="GO:0004252">
    <property type="term" value="F:serine-type endopeptidase activity"/>
    <property type="evidence" value="ECO:0007669"/>
    <property type="project" value="UniProtKB-UniRule"/>
</dbReference>
<keyword evidence="6 9" id="KW-1015">Disulfide bond</keyword>
<comment type="caution">
    <text evidence="13">The sequence shown here is derived from an EMBL/GenBank/DDBJ whole genome shotgun (WGS) entry which is preliminary data.</text>
</comment>
<dbReference type="SMART" id="SM00020">
    <property type="entry name" value="Tryp_SPc"/>
    <property type="match status" value="1"/>
</dbReference>
<keyword evidence="1 10" id="KW-0645">Protease</keyword>
<dbReference type="PANTHER" id="PTHR24256">
    <property type="entry name" value="TRYPTASE-RELATED"/>
    <property type="match status" value="1"/>
</dbReference>
<evidence type="ECO:0000256" key="6">
    <source>
        <dbReference type="ARBA" id="ARBA00023157"/>
    </source>
</evidence>
<evidence type="ECO:0000256" key="9">
    <source>
        <dbReference type="PROSITE-ProRule" id="PRU00479"/>
    </source>
</evidence>
<name>A0AAV2PI73_MEGNR</name>
<feature type="domain" description="Peptidase S1" evidence="11">
    <location>
        <begin position="194"/>
        <end position="458"/>
    </location>
</feature>
<dbReference type="Gene3D" id="3.30.1640.30">
    <property type="match status" value="1"/>
</dbReference>
<protein>
    <recommendedName>
        <fullName evidence="10">CLIP domain-containing serine protease</fullName>
        <ecNumber evidence="10">3.4.21.-</ecNumber>
    </recommendedName>
</protein>
<dbReference type="InterPro" id="IPR013806">
    <property type="entry name" value="Kringle-like"/>
</dbReference>
<keyword evidence="3" id="KW-0677">Repeat</keyword>
<evidence type="ECO:0000256" key="2">
    <source>
        <dbReference type="ARBA" id="ARBA00022729"/>
    </source>
</evidence>
<dbReference type="InterPro" id="IPR000562">
    <property type="entry name" value="FN_type2_dom"/>
</dbReference>
<reference evidence="13 14" key="1">
    <citation type="submission" date="2024-05" db="EMBL/GenBank/DDBJ databases">
        <authorList>
            <person name="Wallberg A."/>
        </authorList>
    </citation>
    <scope>NUCLEOTIDE SEQUENCE [LARGE SCALE GENOMIC DNA]</scope>
</reference>
<dbReference type="Pfam" id="PF12032">
    <property type="entry name" value="CLIP"/>
    <property type="match status" value="1"/>
</dbReference>
<evidence type="ECO:0000256" key="10">
    <source>
        <dbReference type="RuleBase" id="RU366078"/>
    </source>
</evidence>
<comment type="similarity">
    <text evidence="8 10">Belongs to the peptidase S1 family. CLIP subfamily.</text>
</comment>
<dbReference type="InterPro" id="IPR001314">
    <property type="entry name" value="Peptidase_S1A"/>
</dbReference>
<evidence type="ECO:0000256" key="5">
    <source>
        <dbReference type="ARBA" id="ARBA00022825"/>
    </source>
</evidence>
<dbReference type="InterPro" id="IPR018114">
    <property type="entry name" value="TRYPSIN_HIS"/>
</dbReference>
<dbReference type="FunFam" id="2.40.10.10:FF:000028">
    <property type="entry name" value="Serine protease easter"/>
    <property type="match status" value="1"/>
</dbReference>
<dbReference type="GO" id="GO:0005576">
    <property type="term" value="C:extracellular region"/>
    <property type="evidence" value="ECO:0007669"/>
    <property type="project" value="UniProtKB-SubCell"/>
</dbReference>
<keyword evidence="10" id="KW-0964">Secreted</keyword>
<comment type="caution">
    <text evidence="9">Lacks conserved residue(s) required for the propagation of feature annotation.</text>
</comment>
<keyword evidence="4 10" id="KW-0378">Hydrolase</keyword>
<keyword evidence="7" id="KW-0325">Glycoprotein</keyword>
<dbReference type="InterPro" id="IPR022700">
    <property type="entry name" value="CLIP"/>
</dbReference>
<feature type="signal peptide" evidence="10">
    <location>
        <begin position="1"/>
        <end position="30"/>
    </location>
</feature>
<dbReference type="Pfam" id="PF00040">
    <property type="entry name" value="fn2"/>
    <property type="match status" value="1"/>
</dbReference>
<evidence type="ECO:0000256" key="3">
    <source>
        <dbReference type="ARBA" id="ARBA00022737"/>
    </source>
</evidence>
<dbReference type="Proteomes" id="UP001497623">
    <property type="component" value="Unassembled WGS sequence"/>
</dbReference>
<dbReference type="EMBL" id="CAXKWB010000102">
    <property type="protein sequence ID" value="CAL4059350.1"/>
    <property type="molecule type" value="Genomic_DNA"/>
</dbReference>
<dbReference type="SMART" id="SM00059">
    <property type="entry name" value="FN2"/>
    <property type="match status" value="1"/>
</dbReference>
<dbReference type="PRINTS" id="PR00722">
    <property type="entry name" value="CHYMOTRYPSIN"/>
</dbReference>
<evidence type="ECO:0000313" key="14">
    <source>
        <dbReference type="Proteomes" id="UP001497623"/>
    </source>
</evidence>
<dbReference type="CDD" id="cd00190">
    <property type="entry name" value="Tryp_SPc"/>
    <property type="match status" value="1"/>
</dbReference>
<dbReference type="InterPro" id="IPR038565">
    <property type="entry name" value="CLIP_sf"/>
</dbReference>
<dbReference type="PROSITE" id="PS51092">
    <property type="entry name" value="FN2_2"/>
    <property type="match status" value="1"/>
</dbReference>
<evidence type="ECO:0000256" key="8">
    <source>
        <dbReference type="ARBA" id="ARBA00024195"/>
    </source>
</evidence>
<evidence type="ECO:0000259" key="11">
    <source>
        <dbReference type="PROSITE" id="PS50240"/>
    </source>
</evidence>
<dbReference type="Gene3D" id="2.40.10.10">
    <property type="entry name" value="Trypsin-like serine proteases"/>
    <property type="match status" value="2"/>
</dbReference>
<gene>
    <name evidence="13" type="ORF">MNOR_LOCUS472</name>
</gene>
<dbReference type="InterPro" id="IPR001254">
    <property type="entry name" value="Trypsin_dom"/>
</dbReference>
<evidence type="ECO:0000313" key="13">
    <source>
        <dbReference type="EMBL" id="CAL4059350.1"/>
    </source>
</evidence>
<feature type="disulfide bond" evidence="9">
    <location>
        <begin position="36"/>
        <end position="62"/>
    </location>
</feature>
<dbReference type="InterPro" id="IPR036943">
    <property type="entry name" value="FN_type2_sf"/>
</dbReference>
<keyword evidence="5 10" id="KW-0720">Serine protease</keyword>
<dbReference type="Gene3D" id="2.10.10.10">
    <property type="entry name" value="Fibronectin, type II, collagen-binding"/>
    <property type="match status" value="1"/>
</dbReference>
<proteinExistence type="inferred from homology"/>
<dbReference type="AlphaFoldDB" id="A0AAV2PI73"/>
<dbReference type="SUPFAM" id="SSF57440">
    <property type="entry name" value="Kringle-like"/>
    <property type="match status" value="1"/>
</dbReference>
<feature type="non-terminal residue" evidence="13">
    <location>
        <position position="461"/>
    </location>
</feature>
<dbReference type="Pfam" id="PF00089">
    <property type="entry name" value="Trypsin"/>
    <property type="match status" value="1"/>
</dbReference>
<dbReference type="GO" id="GO:0006508">
    <property type="term" value="P:proteolysis"/>
    <property type="evidence" value="ECO:0007669"/>
    <property type="project" value="UniProtKB-KW"/>
</dbReference>
<keyword evidence="14" id="KW-1185">Reference proteome</keyword>
<evidence type="ECO:0000256" key="7">
    <source>
        <dbReference type="ARBA" id="ARBA00023180"/>
    </source>
</evidence>
<sequence>MPKMDIRMKMLILLVTWLCQTLLLSSSALAQGKLPCQFPFIYKNITYSSCTTVDDPQDKRWCSTKTDNQNNHVSGGGHYRECSKEENLQLRQASSGNCLTHLDKEIGDCITIQECPLMNAILENVRAGDNSGFPILRGYVCGDTSTKPLKVCCPRTSTTSRTPLCLSASSTSTTTMSTRSTNDKCGVSLNTDKIVGGENAQLGSWPWMVIFRARTIHPVNGIVGDISLWICGGVLITEQFVLSAAHCFPDKLIEFVRIGEFDLKQNPDLGRGLIAPDPQNIDVECVIMHPEFGKPCRRCNDIALVKLAKPAKFHEIFVQPICLPSIPEKEVGFSIEEFQTKTGFVTGWGLTDAKDLLTVKGSDVLQQVNLNIVDRDFCLKRKTAYPNPNMIMCAGEGDGKDSCRADSGGPLMLPSLDGLRYYIVGITSFGATVCGSEASQTVFTSVHYYKDWINQNMIAHA</sequence>
<organism evidence="13 14">
    <name type="scientific">Meganyctiphanes norvegica</name>
    <name type="common">Northern krill</name>
    <name type="synonym">Thysanopoda norvegica</name>
    <dbReference type="NCBI Taxonomy" id="48144"/>
    <lineage>
        <taxon>Eukaryota</taxon>
        <taxon>Metazoa</taxon>
        <taxon>Ecdysozoa</taxon>
        <taxon>Arthropoda</taxon>
        <taxon>Crustacea</taxon>
        <taxon>Multicrustacea</taxon>
        <taxon>Malacostraca</taxon>
        <taxon>Eumalacostraca</taxon>
        <taxon>Eucarida</taxon>
        <taxon>Euphausiacea</taxon>
        <taxon>Euphausiidae</taxon>
        <taxon>Meganyctiphanes</taxon>
    </lineage>
</organism>
<dbReference type="PROSITE" id="PS00134">
    <property type="entry name" value="TRYPSIN_HIS"/>
    <property type="match status" value="1"/>
</dbReference>
<evidence type="ECO:0000256" key="4">
    <source>
        <dbReference type="ARBA" id="ARBA00022801"/>
    </source>
</evidence>
<evidence type="ECO:0000259" key="12">
    <source>
        <dbReference type="PROSITE" id="PS51092"/>
    </source>
</evidence>
<dbReference type="InterPro" id="IPR009003">
    <property type="entry name" value="Peptidase_S1_PA"/>
</dbReference>
<dbReference type="SUPFAM" id="SSF50494">
    <property type="entry name" value="Trypsin-like serine proteases"/>
    <property type="match status" value="1"/>
</dbReference>
<comment type="subcellular location">
    <subcellularLocation>
        <location evidence="10">Secreted</location>
    </subcellularLocation>
</comment>
<evidence type="ECO:0000256" key="1">
    <source>
        <dbReference type="ARBA" id="ARBA00022670"/>
    </source>
</evidence>
<accession>A0AAV2PI73</accession>
<dbReference type="InterPro" id="IPR043504">
    <property type="entry name" value="Peptidase_S1_PA_chymotrypsin"/>
</dbReference>
<dbReference type="PROSITE" id="PS50240">
    <property type="entry name" value="TRYPSIN_DOM"/>
    <property type="match status" value="1"/>
</dbReference>
<keyword evidence="2 10" id="KW-0732">Signal</keyword>
<feature type="domain" description="Fibronectin type-II" evidence="12">
    <location>
        <begin position="31"/>
        <end position="84"/>
    </location>
</feature>